<keyword evidence="5" id="KW-0354">Hemolysis</keyword>
<dbReference type="InterPro" id="IPR008846">
    <property type="entry name" value="PSMbeta"/>
</dbReference>
<dbReference type="GO" id="GO:0090729">
    <property type="term" value="F:toxin activity"/>
    <property type="evidence" value="ECO:0007669"/>
    <property type="project" value="UniProtKB-KW"/>
</dbReference>
<comment type="subcellular location">
    <subcellularLocation>
        <location evidence="1">Secreted</location>
    </subcellularLocation>
</comment>
<sequence>MFSMEGLFNAIKDTVTAAINNDGAKLGTSIVSIVENGVGLLGKLFGF</sequence>
<evidence type="ECO:0000256" key="6">
    <source>
        <dbReference type="ARBA" id="ARBA00022852"/>
    </source>
</evidence>
<comment type="similarity">
    <text evidence="2">Belongs to the staphylococcal hemolytic protein family.</text>
</comment>
<accession>A0ABC9Q308</accession>
<organism evidence="8 9">
    <name type="scientific">Staphylococcus aureus subsp. aureus DR10</name>
    <dbReference type="NCBI Taxonomy" id="1155079"/>
    <lineage>
        <taxon>Bacteria</taxon>
        <taxon>Bacillati</taxon>
        <taxon>Bacillota</taxon>
        <taxon>Bacilli</taxon>
        <taxon>Bacillales</taxon>
        <taxon>Staphylococcaceae</taxon>
        <taxon>Staphylococcus</taxon>
    </lineage>
</organism>
<evidence type="ECO:0000256" key="5">
    <source>
        <dbReference type="ARBA" id="ARBA00022735"/>
    </source>
</evidence>
<evidence type="ECO:0000256" key="7">
    <source>
        <dbReference type="ARBA" id="ARBA00023026"/>
    </source>
</evidence>
<evidence type="ECO:0000313" key="9">
    <source>
        <dbReference type="Proteomes" id="UP000003093"/>
    </source>
</evidence>
<evidence type="ECO:0000256" key="1">
    <source>
        <dbReference type="ARBA" id="ARBA00004613"/>
    </source>
</evidence>
<dbReference type="AlphaFoldDB" id="A0ABC9Q308"/>
<comment type="caution">
    <text evidence="8">The sequence shown here is derived from an EMBL/GenBank/DDBJ whole genome shotgun (WGS) entry which is preliminary data.</text>
</comment>
<reference evidence="8 9" key="1">
    <citation type="journal article" date="2012" name="MBio">
        <title>Identification of a highly transmissible animal-independent Staphylococcus aureus ST398 clone with distinct genomic and cell adhesion properties.</title>
        <authorList>
            <person name="Uhlemann A.C."/>
            <person name="Porcella S.F."/>
            <person name="Trivedi S."/>
            <person name="Sullivan S.B."/>
            <person name="Hafer C."/>
            <person name="Kennedy A.D."/>
            <person name="Barbian K.D."/>
            <person name="McCarthy A.J."/>
            <person name="Street C."/>
            <person name="Hirschberg D.L."/>
            <person name="Lipkin W.I."/>
            <person name="Lindsay J.A."/>
            <person name="DeLeo F.R."/>
            <person name="Lowy F.D."/>
        </authorList>
    </citation>
    <scope>NUCLEOTIDE SEQUENCE [LARGE SCALE GENOMIC DNA]</scope>
    <source>
        <strain evidence="8 9">DR10</strain>
    </source>
</reference>
<evidence type="ECO:0000256" key="3">
    <source>
        <dbReference type="ARBA" id="ARBA00022525"/>
    </source>
</evidence>
<gene>
    <name evidence="8" type="ORF">ST398NM02_1170</name>
</gene>
<name>A0ABC9Q308_STAA5</name>
<protein>
    <submittedName>
        <fullName evidence="8">Antibacterial protein 3</fullName>
    </submittedName>
</protein>
<dbReference type="EMBL" id="AIDT01000002">
    <property type="protein sequence ID" value="EIA14855.1"/>
    <property type="molecule type" value="Genomic_DNA"/>
</dbReference>
<keyword evidence="7" id="KW-0843">Virulence</keyword>
<dbReference type="Pfam" id="PF05480">
    <property type="entry name" value="PSMbeta"/>
    <property type="match status" value="1"/>
</dbReference>
<evidence type="ECO:0000256" key="2">
    <source>
        <dbReference type="ARBA" id="ARBA00006367"/>
    </source>
</evidence>
<keyword evidence="3" id="KW-0964">Secreted</keyword>
<proteinExistence type="inferred from homology"/>
<dbReference type="GO" id="GO:0005576">
    <property type="term" value="C:extracellular region"/>
    <property type="evidence" value="ECO:0007669"/>
    <property type="project" value="UniProtKB-SubCell"/>
</dbReference>
<evidence type="ECO:0000256" key="4">
    <source>
        <dbReference type="ARBA" id="ARBA00022656"/>
    </source>
</evidence>
<keyword evidence="6" id="KW-0204">Cytolysis</keyword>
<evidence type="ECO:0000313" key="8">
    <source>
        <dbReference type="EMBL" id="EIA14855.1"/>
    </source>
</evidence>
<dbReference type="GO" id="GO:0031640">
    <property type="term" value="P:killing of cells of another organism"/>
    <property type="evidence" value="ECO:0007669"/>
    <property type="project" value="UniProtKB-KW"/>
</dbReference>
<dbReference type="Proteomes" id="UP000003093">
    <property type="component" value="Unassembled WGS sequence"/>
</dbReference>
<keyword evidence="4" id="KW-0800">Toxin</keyword>